<gene>
    <name evidence="2" type="ORF">PHYPSEUDO_009188</name>
</gene>
<feature type="compositionally biased region" description="Basic and acidic residues" evidence="1">
    <location>
        <begin position="110"/>
        <end position="125"/>
    </location>
</feature>
<reference evidence="2" key="1">
    <citation type="submission" date="2021-02" db="EMBL/GenBank/DDBJ databases">
        <authorList>
            <person name="Palmer J.M."/>
        </authorList>
    </citation>
    <scope>NUCLEOTIDE SEQUENCE</scope>
    <source>
        <strain evidence="2">SCRP734</strain>
    </source>
</reference>
<feature type="region of interest" description="Disordered" evidence="1">
    <location>
        <begin position="91"/>
        <end position="134"/>
    </location>
</feature>
<dbReference type="EMBL" id="JAGDFM010000038">
    <property type="protein sequence ID" value="KAG7389930.1"/>
    <property type="molecule type" value="Genomic_DNA"/>
</dbReference>
<sequence length="134" mass="15496">MRRRQEDWRGSSRVSPVSRVLISRETFNSQLTLEDINISKLAIKFSPRALSDMEELKHQLRGQISSEEQERIHAKQKLLQGDQQFLRRVRNESEAIGKKQGARPRGAPKGSDRLVKPRQRHDEARGGAQEEESR</sequence>
<dbReference type="OrthoDB" id="552140at2759"/>
<dbReference type="Proteomes" id="UP000694044">
    <property type="component" value="Unassembled WGS sequence"/>
</dbReference>
<evidence type="ECO:0000256" key="1">
    <source>
        <dbReference type="SAM" id="MobiDB-lite"/>
    </source>
</evidence>
<name>A0A8T1WCL1_9STRA</name>
<comment type="caution">
    <text evidence="2">The sequence shown here is derived from an EMBL/GenBank/DDBJ whole genome shotgun (WGS) entry which is preliminary data.</text>
</comment>
<keyword evidence="3" id="KW-1185">Reference proteome</keyword>
<evidence type="ECO:0000313" key="3">
    <source>
        <dbReference type="Proteomes" id="UP000694044"/>
    </source>
</evidence>
<proteinExistence type="predicted"/>
<dbReference type="AlphaFoldDB" id="A0A8T1WCL1"/>
<organism evidence="2 3">
    <name type="scientific">Phytophthora pseudosyringae</name>
    <dbReference type="NCBI Taxonomy" id="221518"/>
    <lineage>
        <taxon>Eukaryota</taxon>
        <taxon>Sar</taxon>
        <taxon>Stramenopiles</taxon>
        <taxon>Oomycota</taxon>
        <taxon>Peronosporomycetes</taxon>
        <taxon>Peronosporales</taxon>
        <taxon>Peronosporaceae</taxon>
        <taxon>Phytophthora</taxon>
    </lineage>
</organism>
<evidence type="ECO:0000313" key="2">
    <source>
        <dbReference type="EMBL" id="KAG7389930.1"/>
    </source>
</evidence>
<accession>A0A8T1WCL1</accession>
<protein>
    <submittedName>
        <fullName evidence="2">Uncharacterized protein</fullName>
    </submittedName>
</protein>